<evidence type="ECO:0000313" key="3">
    <source>
        <dbReference type="Proteomes" id="UP000295416"/>
    </source>
</evidence>
<keyword evidence="1" id="KW-1133">Transmembrane helix</keyword>
<protein>
    <recommendedName>
        <fullName evidence="4">ABC-2 type transport system permease protein</fullName>
    </recommendedName>
</protein>
<keyword evidence="1" id="KW-0812">Transmembrane</keyword>
<reference evidence="2 3" key="1">
    <citation type="submission" date="2019-03" db="EMBL/GenBank/DDBJ databases">
        <title>Genomic Encyclopedia of Type Strains, Phase IV (KMG-IV): sequencing the most valuable type-strain genomes for metagenomic binning, comparative biology and taxonomic classification.</title>
        <authorList>
            <person name="Goeker M."/>
        </authorList>
    </citation>
    <scope>NUCLEOTIDE SEQUENCE [LARGE SCALE GENOMIC DNA]</scope>
    <source>
        <strain evidence="2 3">DSM 19377</strain>
    </source>
</reference>
<sequence>MKKRPMLKLFFHDFTYGFSYGKHKYIVFYSMIGLLSLMISFQLKPLGSNSIATFFLLLKDNGYIKQLSDYQVPFYWDFIQFSVLFLIGDFLFQDIENKRIYLLLRSRSKSHYILSKIFWVVVQNILIYIGLFTTIYIISSLALGDFSLGKSPYFKQNIVPLMVTKVTPGQLLLNILLGFIITSVLLSSILLLFIQFSPPIMIFFGVIVISSISTFSSIKWLPAIHSMILKRDIFNMEHHLTLGFSIIYCLVLYAFVTTFTFFVFKKIDTP</sequence>
<evidence type="ECO:0008006" key="4">
    <source>
        <dbReference type="Google" id="ProtNLM"/>
    </source>
</evidence>
<dbReference type="RefSeq" id="WP_132745052.1">
    <property type="nucleotide sequence ID" value="NZ_SLXK01000007.1"/>
</dbReference>
<feature type="transmembrane region" description="Helical" evidence="1">
    <location>
        <begin position="25"/>
        <end position="43"/>
    </location>
</feature>
<evidence type="ECO:0000256" key="1">
    <source>
        <dbReference type="SAM" id="Phobius"/>
    </source>
</evidence>
<organism evidence="2 3">
    <name type="scientific">Scopulibacillus darangshiensis</name>
    <dbReference type="NCBI Taxonomy" id="442528"/>
    <lineage>
        <taxon>Bacteria</taxon>
        <taxon>Bacillati</taxon>
        <taxon>Bacillota</taxon>
        <taxon>Bacilli</taxon>
        <taxon>Bacillales</taxon>
        <taxon>Sporolactobacillaceae</taxon>
        <taxon>Scopulibacillus</taxon>
    </lineage>
</organism>
<feature type="transmembrane region" description="Helical" evidence="1">
    <location>
        <begin position="241"/>
        <end position="264"/>
    </location>
</feature>
<comment type="caution">
    <text evidence="2">The sequence shown here is derived from an EMBL/GenBank/DDBJ whole genome shotgun (WGS) entry which is preliminary data.</text>
</comment>
<feature type="transmembrane region" description="Helical" evidence="1">
    <location>
        <begin position="74"/>
        <end position="92"/>
    </location>
</feature>
<evidence type="ECO:0000313" key="2">
    <source>
        <dbReference type="EMBL" id="TCP29949.1"/>
    </source>
</evidence>
<dbReference type="EMBL" id="SLXK01000007">
    <property type="protein sequence ID" value="TCP29949.1"/>
    <property type="molecule type" value="Genomic_DNA"/>
</dbReference>
<proteinExistence type="predicted"/>
<dbReference type="OrthoDB" id="2962243at2"/>
<feature type="transmembrane region" description="Helical" evidence="1">
    <location>
        <begin position="113"/>
        <end position="138"/>
    </location>
</feature>
<gene>
    <name evidence="2" type="ORF">EV207_10743</name>
</gene>
<accession>A0A4R2P533</accession>
<keyword evidence="1" id="KW-0472">Membrane</keyword>
<feature type="transmembrane region" description="Helical" evidence="1">
    <location>
        <begin position="200"/>
        <end position="221"/>
    </location>
</feature>
<dbReference type="Proteomes" id="UP000295416">
    <property type="component" value="Unassembled WGS sequence"/>
</dbReference>
<name>A0A4R2P533_9BACL</name>
<feature type="transmembrane region" description="Helical" evidence="1">
    <location>
        <begin position="171"/>
        <end position="193"/>
    </location>
</feature>
<keyword evidence="3" id="KW-1185">Reference proteome</keyword>
<dbReference type="AlphaFoldDB" id="A0A4R2P533"/>